<proteinExistence type="predicted"/>
<evidence type="ECO:0000256" key="1">
    <source>
        <dbReference type="SAM" id="Phobius"/>
    </source>
</evidence>
<keyword evidence="3" id="KW-1185">Reference proteome</keyword>
<name>A0A0A0JFY5_9MICO</name>
<evidence type="ECO:0000313" key="2">
    <source>
        <dbReference type="EMBL" id="KGN36365.1"/>
    </source>
</evidence>
<comment type="caution">
    <text evidence="2">The sequence shown here is derived from an EMBL/GenBank/DDBJ whole genome shotgun (WGS) entry which is preliminary data.</text>
</comment>
<organism evidence="2 3">
    <name type="scientific">Knoellia aerolata DSM 18566</name>
    <dbReference type="NCBI Taxonomy" id="1385519"/>
    <lineage>
        <taxon>Bacteria</taxon>
        <taxon>Bacillati</taxon>
        <taxon>Actinomycetota</taxon>
        <taxon>Actinomycetes</taxon>
        <taxon>Micrococcales</taxon>
        <taxon>Intrasporangiaceae</taxon>
        <taxon>Knoellia</taxon>
    </lineage>
</organism>
<gene>
    <name evidence="2" type="ORF">N801_01925</name>
</gene>
<dbReference type="Proteomes" id="UP000030013">
    <property type="component" value="Unassembled WGS sequence"/>
</dbReference>
<keyword evidence="1" id="KW-0472">Membrane</keyword>
<accession>A0A0A0JFY5</accession>
<dbReference type="EMBL" id="AVPL01000117">
    <property type="protein sequence ID" value="KGN36365.1"/>
    <property type="molecule type" value="Genomic_DNA"/>
</dbReference>
<dbReference type="RefSeq" id="WP_035940827.1">
    <property type="nucleotide sequence ID" value="NZ_AVPL01000117.1"/>
</dbReference>
<sequence>MDPIVAQSALKHGLGEEEIGHAYRNPIRVWDLGDGFTMIVGAGPAAAVIAVGVVQGDVGVVIVHAMRAREKFLR</sequence>
<dbReference type="AlphaFoldDB" id="A0A0A0JFY5"/>
<keyword evidence="1" id="KW-0812">Transmembrane</keyword>
<feature type="transmembrane region" description="Helical" evidence="1">
    <location>
        <begin position="45"/>
        <end position="66"/>
    </location>
</feature>
<protein>
    <submittedName>
        <fullName evidence="2">Uncharacterized protein</fullName>
    </submittedName>
</protein>
<reference evidence="2 3" key="1">
    <citation type="submission" date="2013-08" db="EMBL/GenBank/DDBJ databases">
        <title>The genome sequence of Knoellia aerolata.</title>
        <authorList>
            <person name="Zhu W."/>
            <person name="Wang G."/>
        </authorList>
    </citation>
    <scope>NUCLEOTIDE SEQUENCE [LARGE SCALE GENOMIC DNA]</scope>
    <source>
        <strain evidence="2 3">DSM 18566</strain>
    </source>
</reference>
<evidence type="ECO:0000313" key="3">
    <source>
        <dbReference type="Proteomes" id="UP000030013"/>
    </source>
</evidence>
<keyword evidence="1" id="KW-1133">Transmembrane helix</keyword>